<evidence type="ECO:0000256" key="1">
    <source>
        <dbReference type="SAM" id="MobiDB-lite"/>
    </source>
</evidence>
<dbReference type="InterPro" id="IPR021224">
    <property type="entry name" value="DUF2690"/>
</dbReference>
<comment type="caution">
    <text evidence="3">The sequence shown here is derived from an EMBL/GenBank/DDBJ whole genome shotgun (WGS) entry which is preliminary data.</text>
</comment>
<name>A0ABU2U3T4_9ACTN</name>
<gene>
    <name evidence="3" type="ORF">RM764_32890</name>
</gene>
<feature type="transmembrane region" description="Helical" evidence="2">
    <location>
        <begin position="133"/>
        <end position="152"/>
    </location>
</feature>
<keyword evidence="2" id="KW-0812">Transmembrane</keyword>
<dbReference type="InterPro" id="IPR001387">
    <property type="entry name" value="Cro/C1-type_HTH"/>
</dbReference>
<keyword evidence="4" id="KW-1185">Reference proteome</keyword>
<dbReference type="SUPFAM" id="SSF47413">
    <property type="entry name" value="lambda repressor-like DNA-binding domains"/>
    <property type="match status" value="1"/>
</dbReference>
<evidence type="ECO:0000256" key="2">
    <source>
        <dbReference type="SAM" id="Phobius"/>
    </source>
</evidence>
<reference evidence="4" key="1">
    <citation type="submission" date="2023-07" db="EMBL/GenBank/DDBJ databases">
        <title>30 novel species of actinomycetes from the DSMZ collection.</title>
        <authorList>
            <person name="Nouioui I."/>
        </authorList>
    </citation>
    <scope>NUCLEOTIDE SEQUENCE [LARGE SCALE GENOMIC DNA]</scope>
    <source>
        <strain evidence="4">DSM 41699</strain>
    </source>
</reference>
<dbReference type="CDD" id="cd00093">
    <property type="entry name" value="HTH_XRE"/>
    <property type="match status" value="1"/>
</dbReference>
<protein>
    <submittedName>
        <fullName evidence="3">DUF2690 domain-containing protein</fullName>
    </submittedName>
</protein>
<keyword evidence="2" id="KW-0472">Membrane</keyword>
<accession>A0ABU2U3T4</accession>
<organism evidence="3 4">
    <name type="scientific">Streptomyces gibsoniae</name>
    <dbReference type="NCBI Taxonomy" id="3075529"/>
    <lineage>
        <taxon>Bacteria</taxon>
        <taxon>Bacillati</taxon>
        <taxon>Actinomycetota</taxon>
        <taxon>Actinomycetes</taxon>
        <taxon>Kitasatosporales</taxon>
        <taxon>Streptomycetaceae</taxon>
        <taxon>Streptomyces</taxon>
    </lineage>
</organism>
<feature type="region of interest" description="Disordered" evidence="1">
    <location>
        <begin position="89"/>
        <end position="127"/>
    </location>
</feature>
<feature type="compositionally biased region" description="Basic and acidic residues" evidence="1">
    <location>
        <begin position="105"/>
        <end position="115"/>
    </location>
</feature>
<feature type="compositionally biased region" description="Low complexity" evidence="1">
    <location>
        <begin position="89"/>
        <end position="102"/>
    </location>
</feature>
<evidence type="ECO:0000313" key="3">
    <source>
        <dbReference type="EMBL" id="MDT0467740.1"/>
    </source>
</evidence>
<dbReference type="Pfam" id="PF10901">
    <property type="entry name" value="DUF2690"/>
    <property type="match status" value="1"/>
</dbReference>
<keyword evidence="2" id="KW-1133">Transmembrane helix</keyword>
<dbReference type="Pfam" id="PF13560">
    <property type="entry name" value="HTH_31"/>
    <property type="match status" value="1"/>
</dbReference>
<dbReference type="EMBL" id="JAVREY010000059">
    <property type="protein sequence ID" value="MDT0467740.1"/>
    <property type="molecule type" value="Genomic_DNA"/>
</dbReference>
<proteinExistence type="predicted"/>
<dbReference type="InterPro" id="IPR010982">
    <property type="entry name" value="Lambda_DNA-bd_dom_sf"/>
</dbReference>
<sequence length="289" mass="30610">MKDSAPHAAAPACMRLAKELRELKARTGLSLAVLAERTAYSKSSWERYLNGKQLAPRQAVEALCAMASEPPGRLTALWELADAEWSGRARSAARAGSAEEAAQPGHDEPGDRAPTADEAQQGSRKANTARRRWAVAAAVCAVGVAAAVWAAALPDAGAGDPVGQGARTRPPDPGCRAQGCVGKDPGLMGCGMPEHVRALGRPHRTSTGAWMEIRYNSGCEAAWARIWHTHVGDALDVSLPGGKPQRAEVADKYDAEDYLYTPMIDGRDLTGLQVCFEPAGGGSRECFRN</sequence>
<dbReference type="Proteomes" id="UP001183809">
    <property type="component" value="Unassembled WGS sequence"/>
</dbReference>
<dbReference type="RefSeq" id="WP_311699189.1">
    <property type="nucleotide sequence ID" value="NZ_JAVREY010000059.1"/>
</dbReference>
<evidence type="ECO:0000313" key="4">
    <source>
        <dbReference type="Proteomes" id="UP001183809"/>
    </source>
</evidence>